<dbReference type="EMBL" id="JAUJQS010000004">
    <property type="protein sequence ID" value="MDN7564439.1"/>
    <property type="molecule type" value="Genomic_DNA"/>
</dbReference>
<organism evidence="2 3">
    <name type="scientific">Burkholderia contaminans</name>
    <dbReference type="NCBI Taxonomy" id="488447"/>
    <lineage>
        <taxon>Bacteria</taxon>
        <taxon>Pseudomonadati</taxon>
        <taxon>Pseudomonadota</taxon>
        <taxon>Betaproteobacteria</taxon>
        <taxon>Burkholderiales</taxon>
        <taxon>Burkholderiaceae</taxon>
        <taxon>Burkholderia</taxon>
        <taxon>Burkholderia cepacia complex</taxon>
    </lineage>
</organism>
<gene>
    <name evidence="2" type="ORF">QZM56_07990</name>
</gene>
<reference evidence="2" key="1">
    <citation type="submission" date="2023-07" db="EMBL/GenBank/DDBJ databases">
        <title>A collection of bacterial strains from the Burkholderia cepacia Research Laboratory and Repository.</title>
        <authorList>
            <person name="Lipuma J."/>
            <person name="Spilker T."/>
            <person name="Caverly L."/>
        </authorList>
    </citation>
    <scope>NUCLEOTIDE SEQUENCE</scope>
    <source>
        <strain evidence="2">AU44979</strain>
    </source>
</reference>
<feature type="region of interest" description="Disordered" evidence="1">
    <location>
        <begin position="115"/>
        <end position="136"/>
    </location>
</feature>
<sequence length="161" mass="18229">MLIRVEGRQVKLLRTERSAQTHRIHEVAIRTFRIDRPLLVELLERLDRDECLVLDQWLEAHTQELVQIDAHSIIEHAPVQLEALVAALDAAAETLCPAAADALREQLHLIARSLHTGGHPRPVSRRRGTTSFPGQRDLVDELAPDVAQELAQDQRESHFLT</sequence>
<proteinExistence type="predicted"/>
<evidence type="ECO:0000313" key="2">
    <source>
        <dbReference type="EMBL" id="MDN7564439.1"/>
    </source>
</evidence>
<dbReference type="RefSeq" id="WP_224756095.1">
    <property type="nucleotide sequence ID" value="NZ_CADEUY010000005.1"/>
</dbReference>
<comment type="caution">
    <text evidence="2">The sequence shown here is derived from an EMBL/GenBank/DDBJ whole genome shotgun (WGS) entry which is preliminary data.</text>
</comment>
<dbReference type="Proteomes" id="UP001172109">
    <property type="component" value="Unassembled WGS sequence"/>
</dbReference>
<accession>A0AAP4QZ00</accession>
<name>A0AAP4QZ00_9BURK</name>
<protein>
    <submittedName>
        <fullName evidence="2">Uncharacterized protein</fullName>
    </submittedName>
</protein>
<dbReference type="AlphaFoldDB" id="A0AAP4QZ00"/>
<evidence type="ECO:0000256" key="1">
    <source>
        <dbReference type="SAM" id="MobiDB-lite"/>
    </source>
</evidence>
<evidence type="ECO:0000313" key="3">
    <source>
        <dbReference type="Proteomes" id="UP001172109"/>
    </source>
</evidence>